<accession>A0A5C7FLI2</accession>
<keyword evidence="1" id="KW-0732">Signal</keyword>
<reference evidence="2 3" key="1">
    <citation type="submission" date="2019-08" db="EMBL/GenBank/DDBJ databases">
        <title>Lewinella sp. strain SSH13 Genome sequencing and assembly.</title>
        <authorList>
            <person name="Kim I."/>
        </authorList>
    </citation>
    <scope>NUCLEOTIDE SEQUENCE [LARGE SCALE GENOMIC DNA]</scope>
    <source>
        <strain evidence="2 3">SSH13</strain>
    </source>
</reference>
<evidence type="ECO:0000313" key="2">
    <source>
        <dbReference type="EMBL" id="TXF90911.1"/>
    </source>
</evidence>
<organism evidence="2 3">
    <name type="scientific">Neolewinella aurantiaca</name>
    <dbReference type="NCBI Taxonomy" id="2602767"/>
    <lineage>
        <taxon>Bacteria</taxon>
        <taxon>Pseudomonadati</taxon>
        <taxon>Bacteroidota</taxon>
        <taxon>Saprospiria</taxon>
        <taxon>Saprospirales</taxon>
        <taxon>Lewinellaceae</taxon>
        <taxon>Neolewinella</taxon>
    </lineage>
</organism>
<name>A0A5C7FLI2_9BACT</name>
<comment type="caution">
    <text evidence="2">The sequence shown here is derived from an EMBL/GenBank/DDBJ whole genome shotgun (WGS) entry which is preliminary data.</text>
</comment>
<dbReference type="RefSeq" id="WP_147929369.1">
    <property type="nucleotide sequence ID" value="NZ_VOXD01000004.1"/>
</dbReference>
<dbReference type="Proteomes" id="UP000321907">
    <property type="component" value="Unassembled WGS sequence"/>
</dbReference>
<evidence type="ECO:0000313" key="3">
    <source>
        <dbReference type="Proteomes" id="UP000321907"/>
    </source>
</evidence>
<keyword evidence="3" id="KW-1185">Reference proteome</keyword>
<gene>
    <name evidence="2" type="ORF">FUA23_03685</name>
</gene>
<feature type="signal peptide" evidence="1">
    <location>
        <begin position="1"/>
        <end position="18"/>
    </location>
</feature>
<evidence type="ECO:0000256" key="1">
    <source>
        <dbReference type="SAM" id="SignalP"/>
    </source>
</evidence>
<dbReference type="OrthoDB" id="1492246at2"/>
<proteinExistence type="predicted"/>
<feature type="chain" id="PRO_5023128077" evidence="1">
    <location>
        <begin position="19"/>
        <end position="251"/>
    </location>
</feature>
<protein>
    <submittedName>
        <fullName evidence="2">DUF4097 domain-containing protein</fullName>
    </submittedName>
</protein>
<sequence>MKLLFSLLLVASPFFVFSQNDTQRSIALDGAKAVHIYAAFSSVAITTGGTDEVKVDHTLTVNGSDRPDLRHLTVERVNDVLHLREVKPTAELLEKENPQQNGEPGFGGSKGGVNTVTVDAVLKVVVPAGVPVTVETKYGGIEATNVGGLLSAKARYGEVKAVFTNVQPEEELELYSNYGAVDVTIPAGWGADLDFTTEYGELFTNVSINVDGEMSSEKDFYHRLIGTVGGGGSTIKCTAPYGDVYFREGSK</sequence>
<dbReference type="EMBL" id="VOXD01000004">
    <property type="protein sequence ID" value="TXF90911.1"/>
    <property type="molecule type" value="Genomic_DNA"/>
</dbReference>
<dbReference type="AlphaFoldDB" id="A0A5C7FLI2"/>